<name>A0A8S5NKL3_9CAUD</name>
<organism evidence="1">
    <name type="scientific">Podoviridae sp. ctsNK10</name>
    <dbReference type="NCBI Taxonomy" id="2826582"/>
    <lineage>
        <taxon>Viruses</taxon>
        <taxon>Duplodnaviria</taxon>
        <taxon>Heunggongvirae</taxon>
        <taxon>Uroviricota</taxon>
        <taxon>Caudoviricetes</taxon>
    </lineage>
</organism>
<proteinExistence type="predicted"/>
<dbReference type="EMBL" id="BK015191">
    <property type="protein sequence ID" value="DAD95241.1"/>
    <property type="molecule type" value="Genomic_DNA"/>
</dbReference>
<reference evidence="1" key="1">
    <citation type="journal article" date="2021" name="Proc. Natl. Acad. Sci. U.S.A.">
        <title>A Catalog of Tens of Thousands of Viruses from Human Metagenomes Reveals Hidden Associations with Chronic Diseases.</title>
        <authorList>
            <person name="Tisza M.J."/>
            <person name="Buck C.B."/>
        </authorList>
    </citation>
    <scope>NUCLEOTIDE SEQUENCE</scope>
    <source>
        <strain evidence="1">CtsNK10</strain>
    </source>
</reference>
<protein>
    <submittedName>
        <fullName evidence="1">Uncharacterized protein</fullName>
    </submittedName>
</protein>
<evidence type="ECO:0000313" key="1">
    <source>
        <dbReference type="EMBL" id="DAD95241.1"/>
    </source>
</evidence>
<sequence length="46" mass="4975">MDESGGQMVLDGHISNQLSTCFAISYSRIALHQFSLTVTESSIIVS</sequence>
<accession>A0A8S5NKL3</accession>